<feature type="signal peptide" evidence="1">
    <location>
        <begin position="1"/>
        <end position="25"/>
    </location>
</feature>
<feature type="chain" id="PRO_5047273637" description="Glycoside hydrolase 123 C-terminal domain-containing protein" evidence="1">
    <location>
        <begin position="26"/>
        <end position="1138"/>
    </location>
</feature>
<accession>A0ABY7VPM8</accession>
<sequence length="1138" mass="130502">MKYKITDFLLRPMILLLIVGLTSSAADKAGAKGKSESLSAQAGASSEFLVSYDFDTDFMGWGHYGEGAISHVKNKGALAPGAIKMVCSKGDQATLYKKFDLEKGVYEVEMALRSFAVKKGNWDYSTWIFYKSEPGKVKTITKNLKGTYEWSKINFTVNIDKDPLELWLRLKSEGTIWVDDIKISKTATMRDMHFAKSTKEFPKPLKVGEGKRCDNCYLWMPKTNADCDICGTIFPKDKLEQGKVNRTPRILISYENTADDNIGHSVRKFNSEFVTQGASSAAVGTGYQNLNFKKAGSNDWSGYEYIALDVYNTSSKIVNFALCVNDIERAPYWNQQNHSSKLAPGWNKLKFNLKSHVGERGSAKLKRYLNLKDVKRFWYGIGIGAPSEDLFFVDNIRLENGPEKAKSFEGLVLFDFVKDSFWTQQGFTRIETKHSYSKDIGFGFDDAKIWQAHDSMYADRLNRDGIFVSKGKFLVDLPDGDYRVELNINHLGYWNEHFWNKRLVKINNETVLDESVESFEKYLANFLRFKDIEPNQSDNAYDLYLKDVFKPIVHDVQVRNGQLSIEVNSDKSGICFNSLIIYPKDKLLEAAKYKATLYELQKNEFMTLNRYIETPKVSESDQFNEQDFKKGYYFTQVDIDKVLNYRDIPKKMNSELSLKSANGGRAAASFYLRPLKTDKNVKVTISDLVNAKGDKISAQDDWVRYGVDQYQSLIFNHEVYVLAPRFLKTFPGKGIKFSHDFNRVIWLQVPIDNQKPGLYKGKISLRVGRHVEQMAFSLEVLPFSLPSVDLPVGYFGLSSVRLGSITLPGKTEIQQKYRLNTMEELARRGYTTFSEVPGFKFYKEGGELKLDTKDIDLLMTDAKRLGFKKLFTYGGPFTNMLFLDVPGDIMGFKNEAFRKLSSALLKEKFSSAAYLPIILNISDEASGYSQKVDRDLKRVAVLNKYYPFFDTGGFSHSIEKDKYGGDLNEKFTDFSYSSISKNDIDYFKELNKNWGFYNQGIGLFDTNRQIMGQCLFVARHNGCKHLIQWYLTGSQNYPYYDLDGREYDAMMFFPRADGGHDYAIKFELSTLGLDDYRLLLLLEKLATEKNDAKAKAWLSKHYYSKELPHSHYRLDSVKHEFTGDEFRNQIYAHIKRLL</sequence>
<organism evidence="2 3">
    <name type="scientific">Lentisphaera profundi</name>
    <dbReference type="NCBI Taxonomy" id="1658616"/>
    <lineage>
        <taxon>Bacteria</taxon>
        <taxon>Pseudomonadati</taxon>
        <taxon>Lentisphaerota</taxon>
        <taxon>Lentisphaeria</taxon>
        <taxon>Lentisphaerales</taxon>
        <taxon>Lentisphaeraceae</taxon>
        <taxon>Lentisphaera</taxon>
    </lineage>
</organism>
<gene>
    <name evidence="2" type="ORF">PQO03_08615</name>
</gene>
<protein>
    <recommendedName>
        <fullName evidence="4">Glycoside hydrolase 123 C-terminal domain-containing protein</fullName>
    </recommendedName>
</protein>
<dbReference type="InterPro" id="IPR008979">
    <property type="entry name" value="Galactose-bd-like_sf"/>
</dbReference>
<dbReference type="Gene3D" id="2.60.120.430">
    <property type="entry name" value="Galactose-binding lectin"/>
    <property type="match status" value="2"/>
</dbReference>
<proteinExistence type="predicted"/>
<reference evidence="2 3" key="1">
    <citation type="submission" date="2023-02" db="EMBL/GenBank/DDBJ databases">
        <title>Genome sequence of Lentisphaera profundi SAORIC-696.</title>
        <authorList>
            <person name="Kim e."/>
            <person name="Cho J.-C."/>
            <person name="Choi A."/>
            <person name="Kang I."/>
        </authorList>
    </citation>
    <scope>NUCLEOTIDE SEQUENCE [LARGE SCALE GENOMIC DNA]</scope>
    <source>
        <strain evidence="2 3">SAORIC-696</strain>
    </source>
</reference>
<dbReference type="Gene3D" id="2.60.120.260">
    <property type="entry name" value="Galactose-binding domain-like"/>
    <property type="match status" value="1"/>
</dbReference>
<evidence type="ECO:0008006" key="4">
    <source>
        <dbReference type="Google" id="ProtNLM"/>
    </source>
</evidence>
<dbReference type="Proteomes" id="UP001214250">
    <property type="component" value="Chromosome 1"/>
</dbReference>
<evidence type="ECO:0000313" key="2">
    <source>
        <dbReference type="EMBL" id="WDE95776.1"/>
    </source>
</evidence>
<keyword evidence="1" id="KW-0732">Signal</keyword>
<evidence type="ECO:0000256" key="1">
    <source>
        <dbReference type="SAM" id="SignalP"/>
    </source>
</evidence>
<keyword evidence="3" id="KW-1185">Reference proteome</keyword>
<name>A0ABY7VPM8_9BACT</name>
<evidence type="ECO:0000313" key="3">
    <source>
        <dbReference type="Proteomes" id="UP001214250"/>
    </source>
</evidence>
<dbReference type="SUPFAM" id="SSF49785">
    <property type="entry name" value="Galactose-binding domain-like"/>
    <property type="match status" value="1"/>
</dbReference>
<dbReference type="EMBL" id="CP117811">
    <property type="protein sequence ID" value="WDE95776.1"/>
    <property type="molecule type" value="Genomic_DNA"/>
</dbReference>
<dbReference type="RefSeq" id="WP_274149548.1">
    <property type="nucleotide sequence ID" value="NZ_CP117811.1"/>
</dbReference>